<dbReference type="Pfam" id="PF01381">
    <property type="entry name" value="HTH_3"/>
    <property type="match status" value="1"/>
</dbReference>
<dbReference type="SUPFAM" id="SSF47413">
    <property type="entry name" value="lambda repressor-like DNA-binding domains"/>
    <property type="match status" value="1"/>
</dbReference>
<dbReference type="AlphaFoldDB" id="A0A1M6B7J2"/>
<reference evidence="2 3" key="1">
    <citation type="submission" date="2016-11" db="EMBL/GenBank/DDBJ databases">
        <authorList>
            <person name="Jaros S."/>
            <person name="Januszkiewicz K."/>
            <person name="Wedrychowicz H."/>
        </authorList>
    </citation>
    <scope>NUCLEOTIDE SEQUENCE [LARGE SCALE GENOMIC DNA]</scope>
    <source>
        <strain evidence="2 3">DSM 15970</strain>
    </source>
</reference>
<dbReference type="CDD" id="cd00093">
    <property type="entry name" value="HTH_XRE"/>
    <property type="match status" value="1"/>
</dbReference>
<name>A0A1M6B7J2_9FIRM</name>
<keyword evidence="3" id="KW-1185">Reference proteome</keyword>
<accession>A0A1M6B7J2</accession>
<dbReference type="GO" id="GO:0003677">
    <property type="term" value="F:DNA binding"/>
    <property type="evidence" value="ECO:0007669"/>
    <property type="project" value="InterPro"/>
</dbReference>
<dbReference type="InterPro" id="IPR001387">
    <property type="entry name" value="Cro/C1-type_HTH"/>
</dbReference>
<gene>
    <name evidence="2" type="ORF">SAMN02745691_00279</name>
</gene>
<dbReference type="Proteomes" id="UP000184342">
    <property type="component" value="Unassembled WGS sequence"/>
</dbReference>
<proteinExistence type="predicted"/>
<organism evidence="2 3">
    <name type="scientific">Parasporobacterium paucivorans DSM 15970</name>
    <dbReference type="NCBI Taxonomy" id="1122934"/>
    <lineage>
        <taxon>Bacteria</taxon>
        <taxon>Bacillati</taxon>
        <taxon>Bacillota</taxon>
        <taxon>Clostridia</taxon>
        <taxon>Lachnospirales</taxon>
        <taxon>Lachnospiraceae</taxon>
        <taxon>Parasporobacterium</taxon>
    </lineage>
</organism>
<sequence>MLDQITITGVVTLKELRMLFGMNQEEFAELVGIPYRSYRRYEQNMRSMSVSNLFQISEKTGVALVNFKRP</sequence>
<dbReference type="PROSITE" id="PS50943">
    <property type="entry name" value="HTH_CROC1"/>
    <property type="match status" value="1"/>
</dbReference>
<evidence type="ECO:0000313" key="3">
    <source>
        <dbReference type="Proteomes" id="UP000184342"/>
    </source>
</evidence>
<dbReference type="EMBL" id="FQYT01000003">
    <property type="protein sequence ID" value="SHI44617.1"/>
    <property type="molecule type" value="Genomic_DNA"/>
</dbReference>
<evidence type="ECO:0000313" key="2">
    <source>
        <dbReference type="EMBL" id="SHI44617.1"/>
    </source>
</evidence>
<protein>
    <submittedName>
        <fullName evidence="2">Helix-turn-helix</fullName>
    </submittedName>
</protein>
<dbReference type="InterPro" id="IPR010982">
    <property type="entry name" value="Lambda_DNA-bd_dom_sf"/>
</dbReference>
<dbReference type="SMART" id="SM00530">
    <property type="entry name" value="HTH_XRE"/>
    <property type="match status" value="1"/>
</dbReference>
<dbReference type="Gene3D" id="1.10.260.40">
    <property type="entry name" value="lambda repressor-like DNA-binding domains"/>
    <property type="match status" value="1"/>
</dbReference>
<feature type="domain" description="HTH cro/C1-type" evidence="1">
    <location>
        <begin position="13"/>
        <end position="67"/>
    </location>
</feature>
<dbReference type="STRING" id="1122934.SAMN02745691_00279"/>
<evidence type="ECO:0000259" key="1">
    <source>
        <dbReference type="PROSITE" id="PS50943"/>
    </source>
</evidence>
<dbReference type="RefSeq" id="WP_073992574.1">
    <property type="nucleotide sequence ID" value="NZ_FQYT01000003.1"/>
</dbReference>